<dbReference type="Pfam" id="PF03591">
    <property type="entry name" value="AzlC"/>
    <property type="match status" value="1"/>
</dbReference>
<evidence type="ECO:0000256" key="3">
    <source>
        <dbReference type="ARBA" id="ARBA00022448"/>
    </source>
</evidence>
<comment type="subcellular location">
    <subcellularLocation>
        <location evidence="1">Cell membrane</location>
        <topology evidence="1">Multi-pass membrane protein</topology>
    </subcellularLocation>
</comment>
<organism evidence="9 10">
    <name type="scientific">Vogesella aquatica</name>
    <dbReference type="NCBI Taxonomy" id="2984206"/>
    <lineage>
        <taxon>Bacteria</taxon>
        <taxon>Pseudomonadati</taxon>
        <taxon>Pseudomonadota</taxon>
        <taxon>Betaproteobacteria</taxon>
        <taxon>Neisseriales</taxon>
        <taxon>Chromobacteriaceae</taxon>
        <taxon>Vogesella</taxon>
    </lineage>
</organism>
<sequence>MNPTRSALLAGVRDTVPMLVGAAPFGVIFGTLAIASGIPAWAVLALSALVFAGSSQFVAVSLIGGGAALPVIWLTTFVVNLRHALYSASLLPYVRDLPARWRWPLAFWLTDETYAVVEHHLRAHGTAQGGVWYWLGSSLAMYLNWQLWTVAGVLLGQSVPGLASLGLDFAMVATFAAIVAPQLRQYPVLAAALAAGAVALLARHLPYKLGLMLAALAGVGAGMLAERLAAGRTQEEQA</sequence>
<evidence type="ECO:0000256" key="1">
    <source>
        <dbReference type="ARBA" id="ARBA00004651"/>
    </source>
</evidence>
<keyword evidence="4" id="KW-1003">Cell membrane</keyword>
<evidence type="ECO:0000256" key="7">
    <source>
        <dbReference type="ARBA" id="ARBA00023136"/>
    </source>
</evidence>
<evidence type="ECO:0000256" key="2">
    <source>
        <dbReference type="ARBA" id="ARBA00010735"/>
    </source>
</evidence>
<dbReference type="PANTHER" id="PTHR34979:SF1">
    <property type="entry name" value="INNER MEMBRANE PROTEIN YGAZ"/>
    <property type="match status" value="1"/>
</dbReference>
<evidence type="ECO:0000256" key="4">
    <source>
        <dbReference type="ARBA" id="ARBA00022475"/>
    </source>
</evidence>
<comment type="caution">
    <text evidence="9">The sequence shown here is derived from an EMBL/GenBank/DDBJ whole genome shotgun (WGS) entry which is preliminary data.</text>
</comment>
<evidence type="ECO:0000256" key="5">
    <source>
        <dbReference type="ARBA" id="ARBA00022692"/>
    </source>
</evidence>
<feature type="transmembrane region" description="Helical" evidence="8">
    <location>
        <begin position="209"/>
        <end position="230"/>
    </location>
</feature>
<feature type="transmembrane region" description="Helical" evidence="8">
    <location>
        <begin position="131"/>
        <end position="155"/>
    </location>
</feature>
<protein>
    <submittedName>
        <fullName evidence="9">AzlC family ABC transporter permease</fullName>
    </submittedName>
</protein>
<dbReference type="PANTHER" id="PTHR34979">
    <property type="entry name" value="INNER MEMBRANE PROTEIN YGAZ"/>
    <property type="match status" value="1"/>
</dbReference>
<gene>
    <name evidence="9" type="ORF">PQU95_03660</name>
</gene>
<keyword evidence="5 8" id="KW-0812">Transmembrane</keyword>
<evidence type="ECO:0000256" key="6">
    <source>
        <dbReference type="ARBA" id="ARBA00022989"/>
    </source>
</evidence>
<keyword evidence="6 8" id="KW-1133">Transmembrane helix</keyword>
<proteinExistence type="inferred from homology"/>
<feature type="transmembrane region" description="Helical" evidence="8">
    <location>
        <begin position="25"/>
        <end position="50"/>
    </location>
</feature>
<dbReference type="RefSeq" id="WP_272750739.1">
    <property type="nucleotide sequence ID" value="NZ_JAQQLF010000004.1"/>
</dbReference>
<evidence type="ECO:0000256" key="8">
    <source>
        <dbReference type="SAM" id="Phobius"/>
    </source>
</evidence>
<accession>A0ABT5IUS2</accession>
<reference evidence="9 10" key="1">
    <citation type="submission" date="2023-01" db="EMBL/GenBank/DDBJ databases">
        <title>Novel species of the genus Vogesella isolated from rivers.</title>
        <authorList>
            <person name="Lu H."/>
        </authorList>
    </citation>
    <scope>NUCLEOTIDE SEQUENCE [LARGE SCALE GENOMIC DNA]</scope>
    <source>
        <strain evidence="9 10">DC21W</strain>
    </source>
</reference>
<keyword evidence="7 8" id="KW-0472">Membrane</keyword>
<dbReference type="EMBL" id="JAQQLF010000004">
    <property type="protein sequence ID" value="MDC7716318.1"/>
    <property type="molecule type" value="Genomic_DNA"/>
</dbReference>
<comment type="similarity">
    <text evidence="2">Belongs to the AzlC family.</text>
</comment>
<dbReference type="Proteomes" id="UP001219956">
    <property type="component" value="Unassembled WGS sequence"/>
</dbReference>
<feature type="transmembrane region" description="Helical" evidence="8">
    <location>
        <begin position="186"/>
        <end position="202"/>
    </location>
</feature>
<keyword evidence="3" id="KW-0813">Transport</keyword>
<name>A0ABT5IUS2_9NEIS</name>
<keyword evidence="10" id="KW-1185">Reference proteome</keyword>
<feature type="transmembrane region" description="Helical" evidence="8">
    <location>
        <begin position="57"/>
        <end position="79"/>
    </location>
</feature>
<evidence type="ECO:0000313" key="10">
    <source>
        <dbReference type="Proteomes" id="UP001219956"/>
    </source>
</evidence>
<evidence type="ECO:0000313" key="9">
    <source>
        <dbReference type="EMBL" id="MDC7716318.1"/>
    </source>
</evidence>
<feature type="transmembrane region" description="Helical" evidence="8">
    <location>
        <begin position="162"/>
        <end position="180"/>
    </location>
</feature>
<dbReference type="InterPro" id="IPR011606">
    <property type="entry name" value="Brnchd-chn_aa_trnsp_permease"/>
</dbReference>